<evidence type="ECO:0000256" key="5">
    <source>
        <dbReference type="SAM" id="Phobius"/>
    </source>
</evidence>
<keyword evidence="6" id="KW-0732">Signal</keyword>
<dbReference type="InterPro" id="IPR036909">
    <property type="entry name" value="Cyt_c-like_dom_sf"/>
</dbReference>
<reference evidence="8" key="1">
    <citation type="journal article" date="2016" name="Appl. Environ. Microbiol.">
        <title>Functional Metagenomics of a Biostimulated Petroleum-Contaminated Soil Reveals an Extraordinary Diversity of Extradiol Dioxygenases.</title>
        <authorList>
            <person name="Terron-Gonzalez L."/>
            <person name="Martin-Cabello G."/>
            <person name="Ferrer M."/>
            <person name="Santero E."/>
        </authorList>
    </citation>
    <scope>NUCLEOTIDE SEQUENCE</scope>
</reference>
<evidence type="ECO:0000256" key="6">
    <source>
        <dbReference type="SAM" id="SignalP"/>
    </source>
</evidence>
<keyword evidence="3 4" id="KW-0408">Iron</keyword>
<feature type="chain" id="PRO_5007274491" description="Cytochrome c domain-containing protein" evidence="6">
    <location>
        <begin position="28"/>
        <end position="190"/>
    </location>
</feature>
<keyword evidence="5" id="KW-0812">Transmembrane</keyword>
<dbReference type="GO" id="GO:0009055">
    <property type="term" value="F:electron transfer activity"/>
    <property type="evidence" value="ECO:0007669"/>
    <property type="project" value="InterPro"/>
</dbReference>
<dbReference type="EMBL" id="KU144986">
    <property type="protein sequence ID" value="AMK59467.1"/>
    <property type="molecule type" value="Genomic_DNA"/>
</dbReference>
<keyword evidence="5" id="KW-1133">Transmembrane helix</keyword>
<proteinExistence type="predicted"/>
<keyword evidence="2 4" id="KW-0479">Metal-binding</keyword>
<evidence type="ECO:0000313" key="8">
    <source>
        <dbReference type="EMBL" id="AMK59467.1"/>
    </source>
</evidence>
<dbReference type="PROSITE" id="PS51007">
    <property type="entry name" value="CYTC"/>
    <property type="match status" value="1"/>
</dbReference>
<evidence type="ECO:0000256" key="3">
    <source>
        <dbReference type="ARBA" id="ARBA00023004"/>
    </source>
</evidence>
<protein>
    <recommendedName>
        <fullName evidence="7">Cytochrome c domain-containing protein</fullName>
    </recommendedName>
</protein>
<organism evidence="8">
    <name type="scientific">uncultured bacterium UPO64</name>
    <dbReference type="NCBI Taxonomy" id="1776983"/>
    <lineage>
        <taxon>Bacteria</taxon>
        <taxon>environmental samples</taxon>
    </lineage>
</organism>
<dbReference type="Pfam" id="PF13442">
    <property type="entry name" value="Cytochrome_CBB3"/>
    <property type="match status" value="1"/>
</dbReference>
<name>A0A126SYU3_9BACT</name>
<dbReference type="AlphaFoldDB" id="A0A126SYU3"/>
<feature type="transmembrane region" description="Helical" evidence="5">
    <location>
        <begin position="165"/>
        <end position="184"/>
    </location>
</feature>
<feature type="signal peptide" evidence="6">
    <location>
        <begin position="1"/>
        <end position="27"/>
    </location>
</feature>
<feature type="domain" description="Cytochrome c" evidence="7">
    <location>
        <begin position="48"/>
        <end position="134"/>
    </location>
</feature>
<evidence type="ECO:0000259" key="7">
    <source>
        <dbReference type="PROSITE" id="PS51007"/>
    </source>
</evidence>
<dbReference type="Gene3D" id="1.10.760.10">
    <property type="entry name" value="Cytochrome c-like domain"/>
    <property type="match status" value="1"/>
</dbReference>
<evidence type="ECO:0000256" key="1">
    <source>
        <dbReference type="ARBA" id="ARBA00022617"/>
    </source>
</evidence>
<keyword evidence="5" id="KW-0472">Membrane</keyword>
<keyword evidence="1 4" id="KW-0349">Heme</keyword>
<dbReference type="InterPro" id="IPR009056">
    <property type="entry name" value="Cyt_c-like_dom"/>
</dbReference>
<accession>A0A126SYU3</accession>
<dbReference type="SUPFAM" id="SSF46626">
    <property type="entry name" value="Cytochrome c"/>
    <property type="match status" value="1"/>
</dbReference>
<dbReference type="GO" id="GO:0020037">
    <property type="term" value="F:heme binding"/>
    <property type="evidence" value="ECO:0007669"/>
    <property type="project" value="InterPro"/>
</dbReference>
<sequence length="190" mass="20625">MTRHTSTLRLVAAVLLGLAGGVQLAHSATETPATDVATSPVADATTPVDERSGEDVFVLFCRACHAPGADHPGTLKLSQTKGEAQSVILNRQDLPAEYIAHVVRNGLLGMPPLRPTDVTDEELTRLVEYVRTTPADKIPPEHPGGAYAHPPTLEQIWNFGIRPKLFTVILPVVVVLVLLTALLIRRRRKR</sequence>
<evidence type="ECO:0000256" key="2">
    <source>
        <dbReference type="ARBA" id="ARBA00022723"/>
    </source>
</evidence>
<evidence type="ECO:0000256" key="4">
    <source>
        <dbReference type="PROSITE-ProRule" id="PRU00433"/>
    </source>
</evidence>
<dbReference type="GO" id="GO:0046872">
    <property type="term" value="F:metal ion binding"/>
    <property type="evidence" value="ECO:0007669"/>
    <property type="project" value="UniProtKB-KW"/>
</dbReference>